<accession>A0A2M6WQI1</accession>
<feature type="non-terminal residue" evidence="2">
    <location>
        <position position="1"/>
    </location>
</feature>
<keyword evidence="1" id="KW-1133">Transmembrane helix</keyword>
<sequence>WGTNLPIGIIFYALIILATGVLFGNLWGLMTVLLSGLTLITISLLEYKKLIHPNLYWQGKSTHPLDKIPEIAILGIMMIINYLYNREINKSLKLAKKLELELKAERDILEIKVEARTQELKEIQIAKMADLYRFAEFGRLSSGIFHDLMNPLSALTLNLGQVQKNNQSQSQDGRFYYGSEESD</sequence>
<name>A0A2M6WQI1_9BACT</name>
<feature type="transmembrane region" description="Helical" evidence="1">
    <location>
        <begin position="6"/>
        <end position="23"/>
    </location>
</feature>
<proteinExistence type="predicted"/>
<feature type="transmembrane region" description="Helical" evidence="1">
    <location>
        <begin position="67"/>
        <end position="84"/>
    </location>
</feature>
<evidence type="ECO:0000313" key="3">
    <source>
        <dbReference type="Proteomes" id="UP000228900"/>
    </source>
</evidence>
<evidence type="ECO:0000256" key="1">
    <source>
        <dbReference type="SAM" id="Phobius"/>
    </source>
</evidence>
<keyword evidence="1" id="KW-0812">Transmembrane</keyword>
<dbReference type="Proteomes" id="UP000228900">
    <property type="component" value="Unassembled WGS sequence"/>
</dbReference>
<protein>
    <recommendedName>
        <fullName evidence="4">Signal transduction histidine kinase dimerisation/phosphoacceptor domain-containing protein</fullName>
    </recommendedName>
</protein>
<gene>
    <name evidence="2" type="ORF">COT98_01265</name>
</gene>
<comment type="caution">
    <text evidence="2">The sequence shown here is derived from an EMBL/GenBank/DDBJ whole genome shotgun (WGS) entry which is preliminary data.</text>
</comment>
<reference evidence="3" key="1">
    <citation type="submission" date="2017-09" db="EMBL/GenBank/DDBJ databases">
        <title>Depth-based differentiation of microbial function through sediment-hosted aquifers and enrichment of novel symbionts in the deep terrestrial subsurface.</title>
        <authorList>
            <person name="Probst A.J."/>
            <person name="Ladd B."/>
            <person name="Jarett J.K."/>
            <person name="Geller-Mcgrath D.E."/>
            <person name="Sieber C.M.K."/>
            <person name="Emerson J.B."/>
            <person name="Anantharaman K."/>
            <person name="Thomas B.C."/>
            <person name="Malmstrom R."/>
            <person name="Stieglmeier M."/>
            <person name="Klingl A."/>
            <person name="Woyke T."/>
            <person name="Ryan C.M."/>
            <person name="Banfield J.F."/>
        </authorList>
    </citation>
    <scope>NUCLEOTIDE SEQUENCE [LARGE SCALE GENOMIC DNA]</scope>
</reference>
<organism evidence="2 3">
    <name type="scientific">Candidatus Falkowbacteria bacterium CG10_big_fil_rev_8_21_14_0_10_39_9</name>
    <dbReference type="NCBI Taxonomy" id="1974566"/>
    <lineage>
        <taxon>Bacteria</taxon>
        <taxon>Candidatus Falkowiibacteriota</taxon>
    </lineage>
</organism>
<dbReference type="AlphaFoldDB" id="A0A2M6WQI1"/>
<evidence type="ECO:0000313" key="2">
    <source>
        <dbReference type="EMBL" id="PIT95049.1"/>
    </source>
</evidence>
<keyword evidence="1" id="KW-0472">Membrane</keyword>
<dbReference type="EMBL" id="PFAQ01000020">
    <property type="protein sequence ID" value="PIT95049.1"/>
    <property type="molecule type" value="Genomic_DNA"/>
</dbReference>
<evidence type="ECO:0008006" key="4">
    <source>
        <dbReference type="Google" id="ProtNLM"/>
    </source>
</evidence>